<geneLocation type="plasmid" evidence="1 2">
    <name>pXCV183</name>
</geneLocation>
<evidence type="ECO:0000313" key="1">
    <source>
        <dbReference type="EMBL" id="CAJ19880.1"/>
    </source>
</evidence>
<reference evidence="1 2" key="1">
    <citation type="journal article" date="2005" name="J. Bacteriol.">
        <title>Insights into genome plasticity and pathogenicity of the plant pathogenic Bacterium Xanthomonas campestris pv. vesicatoria revealed by the complete genome sequence.</title>
        <authorList>
            <person name="Thieme F."/>
            <person name="Koebnik R."/>
            <person name="Bekel T."/>
            <person name="Berger C."/>
            <person name="Boch J."/>
            <person name="Buettner D."/>
            <person name="Caldana C."/>
            <person name="Gaigalat L."/>
            <person name="Goesmann A."/>
            <person name="Kay S."/>
            <person name="Kirchner O."/>
            <person name="Lanz C."/>
            <person name="Linke B."/>
            <person name="McHardy A.C."/>
            <person name="Meyer F."/>
            <person name="Mittenhuber G."/>
            <person name="Nies D.H."/>
            <person name="Niesbach-Kloesgen U."/>
            <person name="Patschkowski T."/>
            <person name="Rueckert C."/>
            <person name="Rupp O."/>
            <person name="Schneicker S."/>
            <person name="Schuster S.C."/>
            <person name="Vorhoelter F.J."/>
            <person name="Weber E."/>
            <person name="Puehler A."/>
            <person name="Bonas U."/>
            <person name="Bartels D."/>
            <person name="Kaiser O."/>
        </authorList>
    </citation>
    <scope>NUCLEOTIDE SEQUENCE [LARGE SCALE GENOMIC DNA]</scope>
    <source>
        <strain evidence="1 2">85-10</strain>
        <plasmid evidence="1 2">pXCV183</plasmid>
    </source>
</reference>
<dbReference type="HOGENOM" id="CLU_2290545_0_0_6"/>
<dbReference type="Proteomes" id="UP000007069">
    <property type="component" value="Plasmid pXCV183"/>
</dbReference>
<dbReference type="KEGG" id="xcv:XCVd0068"/>
<dbReference type="EMBL" id="AM039951">
    <property type="protein sequence ID" value="CAJ19880.1"/>
    <property type="molecule type" value="Genomic_DNA"/>
</dbReference>
<sequence length="101" mass="11371">MLEAYRRWGICRCQLGHLLAASGAIQCRQSAVLFRLPQADDGLYVVATTDDNDQDLCQVFVAQKVPRRTGHGPARYEQRPMTQRVRDRLLAGGFADEQLLP</sequence>
<gene>
    <name evidence="1" type="ordered locus">XCVd0068</name>
</gene>
<accession>Q3C036</accession>
<protein>
    <submittedName>
        <fullName evidence="1">Uncharacterized protein</fullName>
    </submittedName>
</protein>
<name>Q3C036_XANE5</name>
<organism evidence="2">
    <name type="scientific">Xanthomonas euvesicatoria pv. vesicatoria (strain 85-10)</name>
    <name type="common">Xanthomonas campestris pv. vesicatoria</name>
    <dbReference type="NCBI Taxonomy" id="316273"/>
    <lineage>
        <taxon>Bacteria</taxon>
        <taxon>Pseudomonadati</taxon>
        <taxon>Pseudomonadota</taxon>
        <taxon>Gammaproteobacteria</taxon>
        <taxon>Lysobacterales</taxon>
        <taxon>Lysobacteraceae</taxon>
        <taxon>Xanthomonas</taxon>
    </lineage>
</organism>
<keyword evidence="1" id="KW-0614">Plasmid</keyword>
<evidence type="ECO:0000313" key="2">
    <source>
        <dbReference type="Proteomes" id="UP000007069"/>
    </source>
</evidence>
<proteinExistence type="predicted"/>
<dbReference type="AlphaFoldDB" id="Q3C036"/>